<dbReference type="PANTHER" id="PTHR33744">
    <property type="entry name" value="CARBOHYDRATE DIACID REGULATOR"/>
    <property type="match status" value="1"/>
</dbReference>
<evidence type="ECO:0000313" key="3">
    <source>
        <dbReference type="Proteomes" id="UP000199708"/>
    </source>
</evidence>
<dbReference type="Gene3D" id="1.10.10.2840">
    <property type="entry name" value="PucR C-terminal helix-turn-helix domain"/>
    <property type="match status" value="1"/>
</dbReference>
<dbReference type="SUPFAM" id="SSF46689">
    <property type="entry name" value="Homeodomain-like"/>
    <property type="match status" value="1"/>
</dbReference>
<accession>A0A1G7SM99</accession>
<dbReference type="OrthoDB" id="9792148at2"/>
<gene>
    <name evidence="2" type="ORF">SAMN05421791_10474</name>
</gene>
<organism evidence="2 3">
    <name type="scientific">Facklamia miroungae</name>
    <dbReference type="NCBI Taxonomy" id="120956"/>
    <lineage>
        <taxon>Bacteria</taxon>
        <taxon>Bacillati</taxon>
        <taxon>Bacillota</taxon>
        <taxon>Bacilli</taxon>
        <taxon>Lactobacillales</taxon>
        <taxon>Aerococcaceae</taxon>
        <taxon>Facklamia</taxon>
    </lineage>
</organism>
<dbReference type="EMBL" id="FNCK01000004">
    <property type="protein sequence ID" value="SDG24032.1"/>
    <property type="molecule type" value="Genomic_DNA"/>
</dbReference>
<reference evidence="2 3" key="1">
    <citation type="submission" date="2016-10" db="EMBL/GenBank/DDBJ databases">
        <authorList>
            <person name="de Groot N.N."/>
        </authorList>
    </citation>
    <scope>NUCLEOTIDE SEQUENCE [LARGE SCALE GENOMIC DNA]</scope>
    <source>
        <strain evidence="2 3">ATCC BAA-466</strain>
    </source>
</reference>
<dbReference type="InterPro" id="IPR042070">
    <property type="entry name" value="PucR_C-HTH_sf"/>
</dbReference>
<dbReference type="InterPro" id="IPR051448">
    <property type="entry name" value="CdaR-like_regulators"/>
</dbReference>
<dbReference type="STRING" id="120956.SAMN05421791_10474"/>
<evidence type="ECO:0000259" key="1">
    <source>
        <dbReference type="Pfam" id="PF13556"/>
    </source>
</evidence>
<name>A0A1G7SM99_9LACT</name>
<dbReference type="PANTHER" id="PTHR33744:SF15">
    <property type="entry name" value="CARBOHYDRATE DIACID REGULATOR"/>
    <property type="match status" value="1"/>
</dbReference>
<dbReference type="Pfam" id="PF13556">
    <property type="entry name" value="HTH_30"/>
    <property type="match status" value="1"/>
</dbReference>
<feature type="domain" description="PucR C-terminal helix-turn-helix" evidence="1">
    <location>
        <begin position="173"/>
        <end position="223"/>
    </location>
</feature>
<dbReference type="InterPro" id="IPR009057">
    <property type="entry name" value="Homeodomain-like_sf"/>
</dbReference>
<dbReference type="RefSeq" id="WP_090289763.1">
    <property type="nucleotide sequence ID" value="NZ_FNCK01000004.1"/>
</dbReference>
<proteinExistence type="predicted"/>
<protein>
    <submittedName>
        <fullName evidence="2">PucR C-terminal helix-turn-helix domain-containing protein</fullName>
    </submittedName>
</protein>
<dbReference type="InterPro" id="IPR025736">
    <property type="entry name" value="PucR_C-HTH_dom"/>
</dbReference>
<dbReference type="AlphaFoldDB" id="A0A1G7SM99"/>
<sequence length="226" mass="26385">MRNDRYIQIPDSILQLNVSVQESYCLFHICFDKLQADFDQALWLSTLKSSSQEIIDYIKLNSDHYIYVIHNSFWMNQGHEIMEGVLTTLNDDFGQSVFVITGSLFTRVEMIEDQIYFDLSLIQKKHYLLQQNTINRISSLLLQEVGKNLQESSLANFSHYSQTIPDEQDRTLIRQLFQNGGNISKTAQDLYLHRNTLNYRLNRLSEASGLNLHLMSDLTLLYLFIC</sequence>
<keyword evidence="3" id="KW-1185">Reference proteome</keyword>
<dbReference type="Proteomes" id="UP000199708">
    <property type="component" value="Unassembled WGS sequence"/>
</dbReference>
<evidence type="ECO:0000313" key="2">
    <source>
        <dbReference type="EMBL" id="SDG24032.1"/>
    </source>
</evidence>